<protein>
    <submittedName>
        <fullName evidence="2">Uncharacterized protein</fullName>
    </submittedName>
</protein>
<dbReference type="EMBL" id="JARVII010000005">
    <property type="protein sequence ID" value="MDG9698912.1"/>
    <property type="molecule type" value="Genomic_DNA"/>
</dbReference>
<dbReference type="AlphaFoldDB" id="A0AAW6RJJ5"/>
<dbReference type="Proteomes" id="UP001237156">
    <property type="component" value="Unassembled WGS sequence"/>
</dbReference>
<name>A0AAW6RJJ5_9BURK</name>
<keyword evidence="1" id="KW-0812">Transmembrane</keyword>
<accession>A0AAW6RJJ5</accession>
<keyword evidence="1" id="KW-1133">Transmembrane helix</keyword>
<comment type="caution">
    <text evidence="2">The sequence shown here is derived from an EMBL/GenBank/DDBJ whole genome shotgun (WGS) entry which is preliminary data.</text>
</comment>
<feature type="transmembrane region" description="Helical" evidence="1">
    <location>
        <begin position="72"/>
        <end position="92"/>
    </location>
</feature>
<keyword evidence="3" id="KW-1185">Reference proteome</keyword>
<evidence type="ECO:0000313" key="3">
    <source>
        <dbReference type="Proteomes" id="UP001237156"/>
    </source>
</evidence>
<evidence type="ECO:0000256" key="1">
    <source>
        <dbReference type="SAM" id="Phobius"/>
    </source>
</evidence>
<dbReference type="RefSeq" id="WP_279523906.1">
    <property type="nucleotide sequence ID" value="NZ_JARVII010000005.1"/>
</dbReference>
<reference evidence="2 3" key="1">
    <citation type="submission" date="2023-04" db="EMBL/GenBank/DDBJ databases">
        <title>Ottowia paracancer sp. nov., isolated from human stomach.</title>
        <authorList>
            <person name="Song Y."/>
        </authorList>
    </citation>
    <scope>NUCLEOTIDE SEQUENCE [LARGE SCALE GENOMIC DNA]</scope>
    <source>
        <strain evidence="2 3">10c7w1</strain>
    </source>
</reference>
<keyword evidence="1" id="KW-0472">Membrane</keyword>
<evidence type="ECO:0000313" key="2">
    <source>
        <dbReference type="EMBL" id="MDG9698912.1"/>
    </source>
</evidence>
<gene>
    <name evidence="2" type="ORF">QB898_04115</name>
</gene>
<organism evidence="2 3">
    <name type="scientific">Ottowia cancrivicina</name>
    <dbReference type="NCBI Taxonomy" id="3040346"/>
    <lineage>
        <taxon>Bacteria</taxon>
        <taxon>Pseudomonadati</taxon>
        <taxon>Pseudomonadota</taxon>
        <taxon>Betaproteobacteria</taxon>
        <taxon>Burkholderiales</taxon>
        <taxon>Comamonadaceae</taxon>
        <taxon>Ottowia</taxon>
    </lineage>
</organism>
<proteinExistence type="predicted"/>
<sequence length="94" mass="10247">MKATWRSAACANEAAAQQRPSQRACSRLRSPAQAGRYQALKRGADLNAFKCRLAQFVLGLNAIETVAKLHHLLLVHALLFQFVFFAASLAAVPP</sequence>